<dbReference type="NCBIfam" id="TIGR00229">
    <property type="entry name" value="sensory_box"/>
    <property type="match status" value="2"/>
</dbReference>
<feature type="domain" description="Methyl-accepting transducer" evidence="3">
    <location>
        <begin position="256"/>
        <end position="485"/>
    </location>
</feature>
<dbReference type="InterPro" id="IPR004089">
    <property type="entry name" value="MCPsignal_dom"/>
</dbReference>
<dbReference type="InterPro" id="IPR001610">
    <property type="entry name" value="PAC"/>
</dbReference>
<name>A0A939J9M6_9HYPH</name>
<sequence>MATFFNGAQKAIYQAISRSQALIEFLPDGTIVDANDNFLQVAGYSLSEVKGKHHSIFVDKDMRESQEYAQFWEQLRSGQNVAGEIPRLKKSGEEVWLQATYMPVINSRGKVERIVKIATDITEEKMLSLEREGMIDALQRSQAVISFALDGTILDANENFLGTLGYSRDEVVGKKHVMFVAPEDAKSQAYVEFWDKLRDGEFQSDSFRRIAKSGEDVWIQASYNPILDHKGRPFKVVKFATNITERVKRREMLEAAGLKIEHDLDEVSQSISDASSQAANVADSSARASSSVQTVAAAAEEMVASVEEISRQVSQAMEIANKAVKSAEDTMTIMEGLSKDAQQIGEVIELIESIADQTNLLALNATIEAARAGEAGKGFAVVASEVKNLASQTAKATEKISEQINSVQTSSSQADGAISEIMKIIRDINEISTGISAAMGEQSSVTREISENMHFASEGVTTISNSISQISDATHKVDVATSAIRESAIAFRS</sequence>
<feature type="domain" description="PAC" evidence="5">
    <location>
        <begin position="79"/>
        <end position="133"/>
    </location>
</feature>
<dbReference type="PANTHER" id="PTHR24422">
    <property type="entry name" value="CHEMOTAXIS PROTEIN METHYLTRANSFERASE"/>
    <property type="match status" value="1"/>
</dbReference>
<reference evidence="7" key="1">
    <citation type="submission" date="2021-03" db="EMBL/GenBank/DDBJ databases">
        <title>Roseibium sp. CAU 1637 isolated from Incheon.</title>
        <authorList>
            <person name="Kim W."/>
        </authorList>
    </citation>
    <scope>NUCLEOTIDE SEQUENCE</scope>
    <source>
        <strain evidence="7">CAU 1637</strain>
    </source>
</reference>
<dbReference type="Gene3D" id="1.10.287.950">
    <property type="entry name" value="Methyl-accepting chemotaxis protein"/>
    <property type="match status" value="1"/>
</dbReference>
<evidence type="ECO:0000259" key="3">
    <source>
        <dbReference type="PROSITE" id="PS50111"/>
    </source>
</evidence>
<dbReference type="PROSITE" id="PS50113">
    <property type="entry name" value="PAC"/>
    <property type="match status" value="2"/>
</dbReference>
<dbReference type="Pfam" id="PF08447">
    <property type="entry name" value="PAS_3"/>
    <property type="match status" value="1"/>
</dbReference>
<proteinExistence type="inferred from homology"/>
<dbReference type="PROSITE" id="PS50112">
    <property type="entry name" value="PAS"/>
    <property type="match status" value="1"/>
</dbReference>
<organism evidence="7 8">
    <name type="scientific">Roseibium limicola</name>
    <dbReference type="NCBI Taxonomy" id="2816037"/>
    <lineage>
        <taxon>Bacteria</taxon>
        <taxon>Pseudomonadati</taxon>
        <taxon>Pseudomonadota</taxon>
        <taxon>Alphaproteobacteria</taxon>
        <taxon>Hyphomicrobiales</taxon>
        <taxon>Stappiaceae</taxon>
        <taxon>Roseibium</taxon>
    </lineage>
</organism>
<dbReference type="PRINTS" id="PR00260">
    <property type="entry name" value="CHEMTRNSDUCR"/>
</dbReference>
<dbReference type="InterPro" id="IPR013655">
    <property type="entry name" value="PAS_fold_3"/>
</dbReference>
<evidence type="ECO:0000313" key="8">
    <source>
        <dbReference type="Proteomes" id="UP000664779"/>
    </source>
</evidence>
<dbReference type="InterPro" id="IPR050903">
    <property type="entry name" value="Bact_Chemotaxis_MeTrfase"/>
</dbReference>
<feature type="domain" description="T-SNARE coiled-coil homology" evidence="6">
    <location>
        <begin position="408"/>
        <end position="470"/>
    </location>
</feature>
<keyword evidence="2" id="KW-0807">Transducer</keyword>
<gene>
    <name evidence="7" type="ORF">J0X15_15065</name>
</gene>
<dbReference type="GO" id="GO:0006935">
    <property type="term" value="P:chemotaxis"/>
    <property type="evidence" value="ECO:0007669"/>
    <property type="project" value="InterPro"/>
</dbReference>
<dbReference type="AlphaFoldDB" id="A0A939J9M6"/>
<evidence type="ECO:0000259" key="6">
    <source>
        <dbReference type="PROSITE" id="PS50192"/>
    </source>
</evidence>
<dbReference type="CDD" id="cd00130">
    <property type="entry name" value="PAS"/>
    <property type="match status" value="2"/>
</dbReference>
<evidence type="ECO:0000256" key="2">
    <source>
        <dbReference type="PROSITE-ProRule" id="PRU00284"/>
    </source>
</evidence>
<dbReference type="PROSITE" id="PS50111">
    <property type="entry name" value="CHEMOTAXIS_TRANSDUC_2"/>
    <property type="match status" value="1"/>
</dbReference>
<keyword evidence="8" id="KW-1185">Reference proteome</keyword>
<evidence type="ECO:0000256" key="1">
    <source>
        <dbReference type="ARBA" id="ARBA00029447"/>
    </source>
</evidence>
<comment type="caution">
    <text evidence="7">The sequence shown here is derived from an EMBL/GenBank/DDBJ whole genome shotgun (WGS) entry which is preliminary data.</text>
</comment>
<dbReference type="SMART" id="SM00283">
    <property type="entry name" value="MA"/>
    <property type="match status" value="1"/>
</dbReference>
<dbReference type="InterPro" id="IPR000727">
    <property type="entry name" value="T_SNARE_dom"/>
</dbReference>
<evidence type="ECO:0000313" key="7">
    <source>
        <dbReference type="EMBL" id="MBO0346551.1"/>
    </source>
</evidence>
<dbReference type="GO" id="GO:0004888">
    <property type="term" value="F:transmembrane signaling receptor activity"/>
    <property type="evidence" value="ECO:0007669"/>
    <property type="project" value="InterPro"/>
</dbReference>
<dbReference type="PROSITE" id="PS50192">
    <property type="entry name" value="T_SNARE"/>
    <property type="match status" value="1"/>
</dbReference>
<dbReference type="EMBL" id="JAFLNF010000006">
    <property type="protein sequence ID" value="MBO0346551.1"/>
    <property type="molecule type" value="Genomic_DNA"/>
</dbReference>
<dbReference type="Gene3D" id="3.30.450.20">
    <property type="entry name" value="PAS domain"/>
    <property type="match status" value="2"/>
</dbReference>
<dbReference type="Pfam" id="PF00015">
    <property type="entry name" value="MCPsignal"/>
    <property type="match status" value="1"/>
</dbReference>
<dbReference type="SMART" id="SM00091">
    <property type="entry name" value="PAS"/>
    <property type="match status" value="2"/>
</dbReference>
<evidence type="ECO:0000259" key="5">
    <source>
        <dbReference type="PROSITE" id="PS50113"/>
    </source>
</evidence>
<dbReference type="PANTHER" id="PTHR24422:SF10">
    <property type="entry name" value="CHEMOTAXIS PROTEIN METHYLTRANSFERASE 2"/>
    <property type="match status" value="1"/>
</dbReference>
<dbReference type="SUPFAM" id="SSF58104">
    <property type="entry name" value="Methyl-accepting chemotaxis protein (MCP) signaling domain"/>
    <property type="match status" value="1"/>
</dbReference>
<feature type="domain" description="PAS" evidence="4">
    <location>
        <begin position="144"/>
        <end position="184"/>
    </location>
</feature>
<accession>A0A939J9M6</accession>
<dbReference type="GO" id="GO:0016020">
    <property type="term" value="C:membrane"/>
    <property type="evidence" value="ECO:0007669"/>
    <property type="project" value="InterPro"/>
</dbReference>
<evidence type="ECO:0000259" key="4">
    <source>
        <dbReference type="PROSITE" id="PS50112"/>
    </source>
</evidence>
<dbReference type="SUPFAM" id="SSF55785">
    <property type="entry name" value="PYP-like sensor domain (PAS domain)"/>
    <property type="match status" value="2"/>
</dbReference>
<dbReference type="Pfam" id="PF13426">
    <property type="entry name" value="PAS_9"/>
    <property type="match status" value="1"/>
</dbReference>
<dbReference type="SMART" id="SM00086">
    <property type="entry name" value="PAC"/>
    <property type="match status" value="2"/>
</dbReference>
<dbReference type="GO" id="GO:0007165">
    <property type="term" value="P:signal transduction"/>
    <property type="evidence" value="ECO:0007669"/>
    <property type="project" value="UniProtKB-KW"/>
</dbReference>
<dbReference type="InterPro" id="IPR000014">
    <property type="entry name" value="PAS"/>
</dbReference>
<dbReference type="InterPro" id="IPR000700">
    <property type="entry name" value="PAS-assoc_C"/>
</dbReference>
<dbReference type="InterPro" id="IPR004090">
    <property type="entry name" value="Chemotax_Me-accpt_rcpt"/>
</dbReference>
<feature type="domain" description="PAC" evidence="5">
    <location>
        <begin position="203"/>
        <end position="255"/>
    </location>
</feature>
<dbReference type="InterPro" id="IPR035965">
    <property type="entry name" value="PAS-like_dom_sf"/>
</dbReference>
<comment type="similarity">
    <text evidence="1">Belongs to the methyl-accepting chemotaxis (MCP) protein family.</text>
</comment>
<dbReference type="RefSeq" id="WP_206942384.1">
    <property type="nucleotide sequence ID" value="NZ_JAFLNF010000006.1"/>
</dbReference>
<protein>
    <submittedName>
        <fullName evidence="7">PAS domain S-box protein</fullName>
    </submittedName>
</protein>
<dbReference type="Proteomes" id="UP000664779">
    <property type="component" value="Unassembled WGS sequence"/>
</dbReference>